<sequence length="52" mass="6107">MSEYTLRYWRSLSFGDDPQYVGPPSAKFGKRIVYRESDVQEWIDAQFEKATG</sequence>
<keyword evidence="2" id="KW-1185">Reference proteome</keyword>
<organism evidence="1 2">
    <name type="scientific">Nocardioides simplex</name>
    <name type="common">Arthrobacter simplex</name>
    <dbReference type="NCBI Taxonomy" id="2045"/>
    <lineage>
        <taxon>Bacteria</taxon>
        <taxon>Bacillati</taxon>
        <taxon>Actinomycetota</taxon>
        <taxon>Actinomycetes</taxon>
        <taxon>Propionibacteriales</taxon>
        <taxon>Nocardioidaceae</taxon>
        <taxon>Pimelobacter</taxon>
    </lineage>
</organism>
<dbReference type="STRING" id="2045.KR76_16665"/>
<gene>
    <name evidence="1" type="ORF">KR76_16665</name>
</gene>
<dbReference type="KEGG" id="psim:KR76_16665"/>
<accession>A0A0A1DKT1</accession>
<reference evidence="1 2" key="1">
    <citation type="journal article" date="2015" name="Genome Announc.">
        <title>Complete Genome Sequence of Steroid-Transforming Nocardioides simplex VKM Ac-2033D.</title>
        <authorList>
            <person name="Shtratnikova V.Y."/>
            <person name="Schelkunov M.I."/>
            <person name="Pekov Y.A."/>
            <person name="Fokina V.V."/>
            <person name="Logacheva M.D."/>
            <person name="Sokolov S.L."/>
            <person name="Bragin E.Y."/>
            <person name="Ashapkin V.V."/>
            <person name="Donova M.V."/>
        </authorList>
    </citation>
    <scope>NUCLEOTIDE SEQUENCE [LARGE SCALE GENOMIC DNA]</scope>
    <source>
        <strain evidence="1 2">VKM Ac-2033D</strain>
    </source>
</reference>
<evidence type="ECO:0008006" key="3">
    <source>
        <dbReference type="Google" id="ProtNLM"/>
    </source>
</evidence>
<evidence type="ECO:0000313" key="1">
    <source>
        <dbReference type="EMBL" id="AIY17986.2"/>
    </source>
</evidence>
<dbReference type="AlphaFoldDB" id="A0A0A1DKT1"/>
<dbReference type="Proteomes" id="UP000030300">
    <property type="component" value="Chromosome"/>
</dbReference>
<dbReference type="HOGENOM" id="CLU_3082373_0_0_11"/>
<protein>
    <recommendedName>
        <fullName evidence="3">Helix-turn-helix domain-containing protein</fullName>
    </recommendedName>
</protein>
<proteinExistence type="predicted"/>
<name>A0A0A1DKT1_NOCSI</name>
<dbReference type="EMBL" id="CP009896">
    <property type="protein sequence ID" value="AIY17986.2"/>
    <property type="molecule type" value="Genomic_DNA"/>
</dbReference>
<evidence type="ECO:0000313" key="2">
    <source>
        <dbReference type="Proteomes" id="UP000030300"/>
    </source>
</evidence>